<name>A0A841PL82_9BACL</name>
<protein>
    <submittedName>
        <fullName evidence="2">Putative membrane protein (TIGR04086 family)</fullName>
    </submittedName>
</protein>
<keyword evidence="1" id="KW-1133">Transmembrane helix</keyword>
<evidence type="ECO:0000256" key="1">
    <source>
        <dbReference type="SAM" id="Phobius"/>
    </source>
</evidence>
<feature type="transmembrane region" description="Helical" evidence="1">
    <location>
        <begin position="9"/>
        <end position="33"/>
    </location>
</feature>
<proteinExistence type="predicted"/>
<dbReference type="Proteomes" id="UP000568839">
    <property type="component" value="Unassembled WGS sequence"/>
</dbReference>
<dbReference type="RefSeq" id="WP_184403382.1">
    <property type="nucleotide sequence ID" value="NZ_JACHHJ010000001.1"/>
</dbReference>
<comment type="caution">
    <text evidence="2">The sequence shown here is derived from an EMBL/GenBank/DDBJ whole genome shotgun (WGS) entry which is preliminary data.</text>
</comment>
<dbReference type="EMBL" id="JACHHJ010000001">
    <property type="protein sequence ID" value="MBB6449509.1"/>
    <property type="molecule type" value="Genomic_DNA"/>
</dbReference>
<sequence>MESRLIKAFVISCITMLTLVLFSGLTLATILRFSSLSELSISGITIGTTVAITFIGGITAGLKSRSRGWLAGLLAGIAFAFIAAALQYLGYGVQVTLSQILVFIGSIFSASFGGMLGVSLFGSTR</sequence>
<feature type="transmembrane region" description="Helical" evidence="1">
    <location>
        <begin position="39"/>
        <end position="62"/>
    </location>
</feature>
<dbReference type="InterPro" id="IPR023804">
    <property type="entry name" value="DUF3792_TM"/>
</dbReference>
<dbReference type="NCBIfam" id="TIGR04086">
    <property type="entry name" value="TIGR04086_membr"/>
    <property type="match status" value="1"/>
</dbReference>
<evidence type="ECO:0000313" key="2">
    <source>
        <dbReference type="EMBL" id="MBB6449509.1"/>
    </source>
</evidence>
<dbReference type="AlphaFoldDB" id="A0A841PL82"/>
<keyword evidence="1" id="KW-0472">Membrane</keyword>
<gene>
    <name evidence="2" type="ORF">HNR44_001458</name>
</gene>
<evidence type="ECO:0000313" key="3">
    <source>
        <dbReference type="Proteomes" id="UP000568839"/>
    </source>
</evidence>
<accession>A0A841PL82</accession>
<feature type="transmembrane region" description="Helical" evidence="1">
    <location>
        <begin position="69"/>
        <end position="88"/>
    </location>
</feature>
<reference evidence="2 3" key="1">
    <citation type="submission" date="2020-08" db="EMBL/GenBank/DDBJ databases">
        <title>Genomic Encyclopedia of Type Strains, Phase IV (KMG-IV): sequencing the most valuable type-strain genomes for metagenomic binning, comparative biology and taxonomic classification.</title>
        <authorList>
            <person name="Goeker M."/>
        </authorList>
    </citation>
    <scope>NUCLEOTIDE SEQUENCE [LARGE SCALE GENOMIC DNA]</scope>
    <source>
        <strain evidence="2 3">DSM 21769</strain>
    </source>
</reference>
<keyword evidence="3" id="KW-1185">Reference proteome</keyword>
<keyword evidence="1" id="KW-0812">Transmembrane</keyword>
<feature type="transmembrane region" description="Helical" evidence="1">
    <location>
        <begin position="100"/>
        <end position="121"/>
    </location>
</feature>
<dbReference type="Pfam" id="PF12670">
    <property type="entry name" value="DUF3792"/>
    <property type="match status" value="1"/>
</dbReference>
<organism evidence="2 3">
    <name type="scientific">Geomicrobium halophilum</name>
    <dbReference type="NCBI Taxonomy" id="549000"/>
    <lineage>
        <taxon>Bacteria</taxon>
        <taxon>Bacillati</taxon>
        <taxon>Bacillota</taxon>
        <taxon>Bacilli</taxon>
        <taxon>Bacillales</taxon>
        <taxon>Geomicrobium</taxon>
    </lineage>
</organism>